<accession>A0A7S2VBY4</accession>
<organism evidence="1">
    <name type="scientific">Entomoneis paludosa</name>
    <dbReference type="NCBI Taxonomy" id="265537"/>
    <lineage>
        <taxon>Eukaryota</taxon>
        <taxon>Sar</taxon>
        <taxon>Stramenopiles</taxon>
        <taxon>Ochrophyta</taxon>
        <taxon>Bacillariophyta</taxon>
        <taxon>Bacillariophyceae</taxon>
        <taxon>Bacillariophycidae</taxon>
        <taxon>Entomoneidaceae</taxon>
        <taxon>Entomoneis</taxon>
    </lineage>
</organism>
<evidence type="ECO:0000313" key="1">
    <source>
        <dbReference type="EMBL" id="CAD9948066.1"/>
    </source>
</evidence>
<dbReference type="EMBL" id="HBHT01006044">
    <property type="protein sequence ID" value="CAD9948066.1"/>
    <property type="molecule type" value="Transcribed_RNA"/>
</dbReference>
<protein>
    <submittedName>
        <fullName evidence="1">Uncharacterized protein</fullName>
    </submittedName>
</protein>
<dbReference type="AlphaFoldDB" id="A0A7S2VBY4"/>
<sequence length="286" mass="32253">MLRFNLAQSEYIPSTFASKNECRPLWYNPEELGSFRQELTNAAQRVSRQSNGKTSRRTIHSLHQCCGSNQPSQSHNLTTAQKSALVQVYYLAEEEESFVGLEQLVSIKRTDRVRRQHACLQAIRSIQQGPQEDLLGFAVEEVIRKKCLKITQPARLFATHLAMAKSAAIKIAQASSNNSQQDNVVSAPKSRKRSIRTSIALFDDEDDLPARPLLVKQKAFCVKKTTAEISSKPFFQQVRSFKTTGGQLYFLAPQKTDNNKKNTKRRHTFIPFMTSPNAHLAVSRAA</sequence>
<gene>
    <name evidence="1" type="ORF">APAL1065_LOCUS3998</name>
</gene>
<name>A0A7S2VBY4_9STRA</name>
<proteinExistence type="predicted"/>
<reference evidence="1" key="1">
    <citation type="submission" date="2021-01" db="EMBL/GenBank/DDBJ databases">
        <authorList>
            <person name="Corre E."/>
            <person name="Pelletier E."/>
            <person name="Niang G."/>
            <person name="Scheremetjew M."/>
            <person name="Finn R."/>
            <person name="Kale V."/>
            <person name="Holt S."/>
            <person name="Cochrane G."/>
            <person name="Meng A."/>
            <person name="Brown T."/>
            <person name="Cohen L."/>
        </authorList>
    </citation>
    <scope>NUCLEOTIDE SEQUENCE</scope>
    <source>
        <strain evidence="1">CCMP125</strain>
    </source>
</reference>